<name>A0A6G1CT39_9ORYZ</name>
<gene>
    <name evidence="1" type="ORF">E2562_024036</name>
</gene>
<dbReference type="Proteomes" id="UP000479710">
    <property type="component" value="Unassembled WGS sequence"/>
</dbReference>
<reference evidence="1 2" key="1">
    <citation type="submission" date="2019-11" db="EMBL/GenBank/DDBJ databases">
        <title>Whole genome sequence of Oryza granulata.</title>
        <authorList>
            <person name="Li W."/>
        </authorList>
    </citation>
    <scope>NUCLEOTIDE SEQUENCE [LARGE SCALE GENOMIC DNA]</scope>
    <source>
        <strain evidence="2">cv. Menghai</strain>
        <tissue evidence="1">Leaf</tissue>
    </source>
</reference>
<evidence type="ECO:0000313" key="1">
    <source>
        <dbReference type="EMBL" id="KAF0903044.1"/>
    </source>
</evidence>
<evidence type="ECO:0000313" key="2">
    <source>
        <dbReference type="Proteomes" id="UP000479710"/>
    </source>
</evidence>
<comment type="caution">
    <text evidence="1">The sequence shown here is derived from an EMBL/GenBank/DDBJ whole genome shotgun (WGS) entry which is preliminary data.</text>
</comment>
<dbReference type="AlphaFoldDB" id="A0A6G1CT39"/>
<accession>A0A6G1CT39</accession>
<protein>
    <submittedName>
        <fullName evidence="1">Uncharacterized protein</fullName>
    </submittedName>
</protein>
<dbReference type="EMBL" id="SPHZ02000008">
    <property type="protein sequence ID" value="KAF0903044.1"/>
    <property type="molecule type" value="Genomic_DNA"/>
</dbReference>
<proteinExistence type="predicted"/>
<sequence>MEVVNTRPDGDNDDPGLTRMLTEESQQRRLRRSIIALSASANKHSKIKERADEYTTLIMEELDPTHLGYIEERTMSVPGVWIKIN</sequence>
<dbReference type="OrthoDB" id="787003at2759"/>
<keyword evidence="2" id="KW-1185">Reference proteome</keyword>
<organism evidence="1 2">
    <name type="scientific">Oryza meyeriana var. granulata</name>
    <dbReference type="NCBI Taxonomy" id="110450"/>
    <lineage>
        <taxon>Eukaryota</taxon>
        <taxon>Viridiplantae</taxon>
        <taxon>Streptophyta</taxon>
        <taxon>Embryophyta</taxon>
        <taxon>Tracheophyta</taxon>
        <taxon>Spermatophyta</taxon>
        <taxon>Magnoliopsida</taxon>
        <taxon>Liliopsida</taxon>
        <taxon>Poales</taxon>
        <taxon>Poaceae</taxon>
        <taxon>BOP clade</taxon>
        <taxon>Oryzoideae</taxon>
        <taxon>Oryzeae</taxon>
        <taxon>Oryzinae</taxon>
        <taxon>Oryza</taxon>
        <taxon>Oryza meyeriana</taxon>
    </lineage>
</organism>